<evidence type="ECO:0000313" key="1">
    <source>
        <dbReference type="EMBL" id="GMH27096.1"/>
    </source>
</evidence>
<accession>A0AAD3TDY7</accession>
<dbReference type="AlphaFoldDB" id="A0AAD3TDY7"/>
<organism evidence="1 2">
    <name type="scientific">Nepenthes gracilis</name>
    <name type="common">Slender pitcher plant</name>
    <dbReference type="NCBI Taxonomy" id="150966"/>
    <lineage>
        <taxon>Eukaryota</taxon>
        <taxon>Viridiplantae</taxon>
        <taxon>Streptophyta</taxon>
        <taxon>Embryophyta</taxon>
        <taxon>Tracheophyta</taxon>
        <taxon>Spermatophyta</taxon>
        <taxon>Magnoliopsida</taxon>
        <taxon>eudicotyledons</taxon>
        <taxon>Gunneridae</taxon>
        <taxon>Pentapetalae</taxon>
        <taxon>Caryophyllales</taxon>
        <taxon>Nepenthaceae</taxon>
        <taxon>Nepenthes</taxon>
    </lineage>
</organism>
<proteinExistence type="predicted"/>
<protein>
    <submittedName>
        <fullName evidence="1">Uncharacterized protein</fullName>
    </submittedName>
</protein>
<reference evidence="1" key="1">
    <citation type="submission" date="2023-05" db="EMBL/GenBank/DDBJ databases">
        <title>Nepenthes gracilis genome sequencing.</title>
        <authorList>
            <person name="Fukushima K."/>
        </authorList>
    </citation>
    <scope>NUCLEOTIDE SEQUENCE</scope>
    <source>
        <strain evidence="1">SING2019-196</strain>
    </source>
</reference>
<gene>
    <name evidence="1" type="ORF">Nepgr_028939</name>
</gene>
<evidence type="ECO:0000313" key="2">
    <source>
        <dbReference type="Proteomes" id="UP001279734"/>
    </source>
</evidence>
<keyword evidence="2" id="KW-1185">Reference proteome</keyword>
<dbReference type="EMBL" id="BSYO01000032">
    <property type="protein sequence ID" value="GMH27096.1"/>
    <property type="molecule type" value="Genomic_DNA"/>
</dbReference>
<dbReference type="Proteomes" id="UP001279734">
    <property type="component" value="Unassembled WGS sequence"/>
</dbReference>
<comment type="caution">
    <text evidence="1">The sequence shown here is derived from an EMBL/GenBank/DDBJ whole genome shotgun (WGS) entry which is preliminary data.</text>
</comment>
<sequence>MPPTDYAVEHQQLYVPDHVAGPLDLKLNDKESPFPVNNLFSILQDPVEFGEQEDCADDVGFGRFGFAWFGRFGYDDVAVATVLHSRPEGFLFSPGSNSLPFWISIRYCWIGLLANFARMPEGFFLLRMGLKADFDCNLRDIDWFLAGVEERLVWTAVVAYLKLDRFFLLGCVQMPIWYTAVLLCLPWNSGLVGLPDVA</sequence>
<name>A0AAD3TDY7_NEPGR</name>